<evidence type="ECO:0000313" key="5">
    <source>
        <dbReference type="Proteomes" id="UP000759537"/>
    </source>
</evidence>
<dbReference type="InterPro" id="IPR017853">
    <property type="entry name" value="GH"/>
</dbReference>
<feature type="signal peptide" evidence="2">
    <location>
        <begin position="1"/>
        <end position="19"/>
    </location>
</feature>
<dbReference type="InterPro" id="IPR031728">
    <property type="entry name" value="GlcAase_C"/>
</dbReference>
<feature type="domain" description="Beta-glucuronidase C-terminal" evidence="3">
    <location>
        <begin position="466"/>
        <end position="575"/>
    </location>
</feature>
<dbReference type="AlphaFoldDB" id="A0A9P5TDU2"/>
<reference evidence="4" key="2">
    <citation type="journal article" date="2020" name="Nat. Commun.">
        <title>Large-scale genome sequencing of mycorrhizal fungi provides insights into the early evolution of symbiotic traits.</title>
        <authorList>
            <person name="Miyauchi S."/>
            <person name="Kiss E."/>
            <person name="Kuo A."/>
            <person name="Drula E."/>
            <person name="Kohler A."/>
            <person name="Sanchez-Garcia M."/>
            <person name="Morin E."/>
            <person name="Andreopoulos B."/>
            <person name="Barry K.W."/>
            <person name="Bonito G."/>
            <person name="Buee M."/>
            <person name="Carver A."/>
            <person name="Chen C."/>
            <person name="Cichocki N."/>
            <person name="Clum A."/>
            <person name="Culley D."/>
            <person name="Crous P.W."/>
            <person name="Fauchery L."/>
            <person name="Girlanda M."/>
            <person name="Hayes R.D."/>
            <person name="Keri Z."/>
            <person name="LaButti K."/>
            <person name="Lipzen A."/>
            <person name="Lombard V."/>
            <person name="Magnuson J."/>
            <person name="Maillard F."/>
            <person name="Murat C."/>
            <person name="Nolan M."/>
            <person name="Ohm R.A."/>
            <person name="Pangilinan J."/>
            <person name="Pereira M.F."/>
            <person name="Perotto S."/>
            <person name="Peter M."/>
            <person name="Pfister S."/>
            <person name="Riley R."/>
            <person name="Sitrit Y."/>
            <person name="Stielow J.B."/>
            <person name="Szollosi G."/>
            <person name="Zifcakova L."/>
            <person name="Stursova M."/>
            <person name="Spatafora J.W."/>
            <person name="Tedersoo L."/>
            <person name="Vaario L.M."/>
            <person name="Yamada A."/>
            <person name="Yan M."/>
            <person name="Wang P."/>
            <person name="Xu J."/>
            <person name="Bruns T."/>
            <person name="Baldrian P."/>
            <person name="Vilgalys R."/>
            <person name="Dunand C."/>
            <person name="Henrissat B."/>
            <person name="Grigoriev I.V."/>
            <person name="Hibbett D."/>
            <person name="Nagy L.G."/>
            <person name="Martin F.M."/>
        </authorList>
    </citation>
    <scope>NUCLEOTIDE SEQUENCE</scope>
    <source>
        <strain evidence="4">Prilba</strain>
    </source>
</reference>
<name>A0A9P5TDU2_9AGAM</name>
<keyword evidence="1" id="KW-1133">Transmembrane helix</keyword>
<dbReference type="PANTHER" id="PTHR36183">
    <property type="entry name" value="BETA-GLUCURONIDASE"/>
    <property type="match status" value="1"/>
</dbReference>
<organism evidence="4 5">
    <name type="scientific">Russula ochroleuca</name>
    <dbReference type="NCBI Taxonomy" id="152965"/>
    <lineage>
        <taxon>Eukaryota</taxon>
        <taxon>Fungi</taxon>
        <taxon>Dikarya</taxon>
        <taxon>Basidiomycota</taxon>
        <taxon>Agaricomycotina</taxon>
        <taxon>Agaricomycetes</taxon>
        <taxon>Russulales</taxon>
        <taxon>Russulaceae</taxon>
        <taxon>Russula</taxon>
    </lineage>
</organism>
<keyword evidence="5" id="KW-1185">Reference proteome</keyword>
<keyword evidence="2" id="KW-0732">Signal</keyword>
<dbReference type="SUPFAM" id="SSF51445">
    <property type="entry name" value="(Trans)glycosidases"/>
    <property type="match status" value="1"/>
</dbReference>
<evidence type="ECO:0000313" key="4">
    <source>
        <dbReference type="EMBL" id="KAF8487084.1"/>
    </source>
</evidence>
<feature type="chain" id="PRO_5040401307" description="Beta-glucuronidase C-terminal domain-containing protein" evidence="2">
    <location>
        <begin position="20"/>
        <end position="664"/>
    </location>
</feature>
<dbReference type="PANTHER" id="PTHR36183:SF2">
    <property type="entry name" value="BETA-GLUCURONIDASE C-TERMINAL DOMAIN-CONTAINING PROTEIN"/>
    <property type="match status" value="1"/>
</dbReference>
<reference evidence="4" key="1">
    <citation type="submission" date="2019-10" db="EMBL/GenBank/DDBJ databases">
        <authorList>
            <consortium name="DOE Joint Genome Institute"/>
            <person name="Kuo A."/>
            <person name="Miyauchi S."/>
            <person name="Kiss E."/>
            <person name="Drula E."/>
            <person name="Kohler A."/>
            <person name="Sanchez-Garcia M."/>
            <person name="Andreopoulos B."/>
            <person name="Barry K.W."/>
            <person name="Bonito G."/>
            <person name="Buee M."/>
            <person name="Carver A."/>
            <person name="Chen C."/>
            <person name="Cichocki N."/>
            <person name="Clum A."/>
            <person name="Culley D."/>
            <person name="Crous P.W."/>
            <person name="Fauchery L."/>
            <person name="Girlanda M."/>
            <person name="Hayes R."/>
            <person name="Keri Z."/>
            <person name="LaButti K."/>
            <person name="Lipzen A."/>
            <person name="Lombard V."/>
            <person name="Magnuson J."/>
            <person name="Maillard F."/>
            <person name="Morin E."/>
            <person name="Murat C."/>
            <person name="Nolan M."/>
            <person name="Ohm R."/>
            <person name="Pangilinan J."/>
            <person name="Pereira M."/>
            <person name="Perotto S."/>
            <person name="Peter M."/>
            <person name="Riley R."/>
            <person name="Sitrit Y."/>
            <person name="Stielow B."/>
            <person name="Szollosi G."/>
            <person name="Zifcakova L."/>
            <person name="Stursova M."/>
            <person name="Spatafora J.W."/>
            <person name="Tedersoo L."/>
            <person name="Vaario L.-M."/>
            <person name="Yamada A."/>
            <person name="Yan M."/>
            <person name="Wang P."/>
            <person name="Xu J."/>
            <person name="Bruns T."/>
            <person name="Baldrian P."/>
            <person name="Vilgalys R."/>
            <person name="Henrissat B."/>
            <person name="Grigoriev I.V."/>
            <person name="Hibbett D."/>
            <person name="Nagy L.G."/>
            <person name="Martin F.M."/>
        </authorList>
    </citation>
    <scope>NUCLEOTIDE SEQUENCE</scope>
    <source>
        <strain evidence="4">Prilba</strain>
    </source>
</reference>
<protein>
    <recommendedName>
        <fullName evidence="3">Beta-glucuronidase C-terminal domain-containing protein</fullName>
    </recommendedName>
</protein>
<dbReference type="Gene3D" id="3.20.20.80">
    <property type="entry name" value="Glycosidases"/>
    <property type="match status" value="1"/>
</dbReference>
<dbReference type="Proteomes" id="UP000759537">
    <property type="component" value="Unassembled WGS sequence"/>
</dbReference>
<dbReference type="Pfam" id="PF16862">
    <property type="entry name" value="Glyco_hydro_79C"/>
    <property type="match status" value="1"/>
</dbReference>
<dbReference type="EMBL" id="WHVB01000001">
    <property type="protein sequence ID" value="KAF8487084.1"/>
    <property type="molecule type" value="Genomic_DNA"/>
</dbReference>
<evidence type="ECO:0000259" key="3">
    <source>
        <dbReference type="Pfam" id="PF16862"/>
    </source>
</evidence>
<evidence type="ECO:0000256" key="1">
    <source>
        <dbReference type="SAM" id="Phobius"/>
    </source>
</evidence>
<feature type="transmembrane region" description="Helical" evidence="1">
    <location>
        <begin position="644"/>
        <end position="662"/>
    </location>
</feature>
<gene>
    <name evidence="4" type="ORF">DFH94DRAFT_678139</name>
</gene>
<dbReference type="InterPro" id="IPR052974">
    <property type="entry name" value="GH79_Enzymes"/>
</dbReference>
<sequence length="664" mass="70035">MRSFLSLSSPFLWAVLAAAQYAIYQPKNQVIYGGTYLHLTASTTAAPAFTNAAAYDPTVLNPPAVPNPPIPTSVPIQLQSSGVSSNVSAPVNGAFMGISIEMSVANQVLGKNSSLLQVAFLNLMSNLVERAGWVQVRVGGNSQESAELVSSLPNGTMLAKDVNNTSGPTSTPPLIYTLDLLYTMGNISKLTNTHWYLGIPFIDAQNVSLAIVEHGQTILGSNLLGFQAGNEPDLYAAHGHRPSTYSQFDYFGEIGTLVQQVANDSAISNKNNLFIVPSIQVTWTPESVWNTGIVSSYSNSLYALAVERYPDDNCAALYPSLGAPQNPQDIFINYLQHNASTGLVSSYVNSSAFAQQNGKPFIMFETNTASCSGFPGISNSFGAALWALDWSMTMAYNNFTAALFHVGGQNAYYNLFTPPPSNQTKYGAEWTVGPVYYSALVMAEVLGPHNASQVSDITQNINTPIYAIYENGAPTKLALFNFVTDPTGASTYNAVISIGGGSTGQSNATPSQVQVKYLLADSVSSKGNFTWAGQTLGAALKSDGRLNGTLNVTTVQCDQSANTCSIPVPAPAFALVFLTSGSLQAVSPSSTVTFPTSATTNTGSNIYIDPSMLATAYGHSGMENIRGATSPGSLSGASTLHTTLSGALAIFVSALGAVVVAWRW</sequence>
<keyword evidence="1" id="KW-0812">Transmembrane</keyword>
<comment type="caution">
    <text evidence="4">The sequence shown here is derived from an EMBL/GenBank/DDBJ whole genome shotgun (WGS) entry which is preliminary data.</text>
</comment>
<evidence type="ECO:0000256" key="2">
    <source>
        <dbReference type="SAM" id="SignalP"/>
    </source>
</evidence>
<accession>A0A9P5TDU2</accession>
<keyword evidence="1" id="KW-0472">Membrane</keyword>
<proteinExistence type="predicted"/>
<dbReference type="OrthoDB" id="2796951at2759"/>